<name>A0A3B1DDB2_9ZZZZ</name>
<feature type="compositionally biased region" description="Polar residues" evidence="1">
    <location>
        <begin position="482"/>
        <end position="495"/>
    </location>
</feature>
<feature type="region of interest" description="Disordered" evidence="1">
    <location>
        <begin position="479"/>
        <end position="534"/>
    </location>
</feature>
<sequence length="594" mass="67917">MLSSKKYHLWLLFLGLVFLGATATTAKEVPAERLAKSDEAIVAKIDGFLQQGWKDNELTPSPEAEEGEFARRATLDIIGRIPSYDELLDFLEDDSSDKKQKYVNYLLSHPDYIRHWTNIWGNMLVGRGNIRRGNRAAFDKWLRNAFYKNMRYDKFVFELISAEGKNNENGAVSFLASHLNNGAVPATAITSRVFLGLQVQCTQCHNHPFNNAKQSQFWGMNAFFRGTRRQRNEDQNSFTLVDNPVTIISFYEKRSGFLEATKRQFVDGTTVKMDETSKPRLQLAKLVTDPKQPFIARTEVNRMWGHLFGYGFTRPVDDMGAHNPPSHPKLLDFLSDEFRKSGYNRKRLIRWITATKAYRLTSQSTEGNNTDNPAAGNTPLFSKVYVKSFSAEQLYNSLLIATEVDKVNRNAASAEQQRSNWLKQFVQTFGTDENDESTTFNGTIPQALVMMNGSLTQNAINGQKGGFLYRLLSTPDGKLKRTSTLSRNPSEQQTFVKKKVRKKNKKKKKKRSRNKRTARNLDKKNNPQQIRNGRRAIPKKIETLFMITLARKPTEHEMVSFNDIFSSSGEKDPILGMQDVFWALLNCNEFIVNH</sequence>
<dbReference type="Pfam" id="PF07587">
    <property type="entry name" value="PSD1"/>
    <property type="match status" value="1"/>
</dbReference>
<evidence type="ECO:0000259" key="3">
    <source>
        <dbReference type="Pfam" id="PF07587"/>
    </source>
</evidence>
<dbReference type="Pfam" id="PF07583">
    <property type="entry name" value="PSCyt2"/>
    <property type="match status" value="1"/>
</dbReference>
<evidence type="ECO:0008006" key="5">
    <source>
        <dbReference type="Google" id="ProtNLM"/>
    </source>
</evidence>
<feature type="compositionally biased region" description="Basic residues" evidence="1">
    <location>
        <begin position="496"/>
        <end position="518"/>
    </location>
</feature>
<evidence type="ECO:0000313" key="4">
    <source>
        <dbReference type="EMBL" id="VAX40319.1"/>
    </source>
</evidence>
<accession>A0A3B1DDB2</accession>
<feature type="domain" description="DUF1553" evidence="3">
    <location>
        <begin position="280"/>
        <end position="562"/>
    </location>
</feature>
<protein>
    <recommendedName>
        <fullName evidence="5">DUF1549 domain-containing protein</fullName>
    </recommendedName>
</protein>
<reference evidence="4" key="1">
    <citation type="submission" date="2018-06" db="EMBL/GenBank/DDBJ databases">
        <authorList>
            <person name="Zhirakovskaya E."/>
        </authorList>
    </citation>
    <scope>NUCLEOTIDE SEQUENCE</scope>
</reference>
<dbReference type="InterPro" id="IPR011444">
    <property type="entry name" value="DUF1549"/>
</dbReference>
<proteinExistence type="predicted"/>
<organism evidence="4">
    <name type="scientific">hydrothermal vent metagenome</name>
    <dbReference type="NCBI Taxonomy" id="652676"/>
    <lineage>
        <taxon>unclassified sequences</taxon>
        <taxon>metagenomes</taxon>
        <taxon>ecological metagenomes</taxon>
    </lineage>
</organism>
<feature type="domain" description="DUF1549" evidence="2">
    <location>
        <begin position="44"/>
        <end position="228"/>
    </location>
</feature>
<evidence type="ECO:0000259" key="2">
    <source>
        <dbReference type="Pfam" id="PF07583"/>
    </source>
</evidence>
<dbReference type="PANTHER" id="PTHR35889">
    <property type="entry name" value="CYCLOINULO-OLIGOSACCHARIDE FRUCTANOTRANSFERASE-RELATED"/>
    <property type="match status" value="1"/>
</dbReference>
<gene>
    <name evidence="4" type="ORF">MNBD_PLANCTO02-2671</name>
</gene>
<evidence type="ECO:0000256" key="1">
    <source>
        <dbReference type="SAM" id="MobiDB-lite"/>
    </source>
</evidence>
<dbReference type="InterPro" id="IPR022655">
    <property type="entry name" value="DUF1553"/>
</dbReference>
<dbReference type="AlphaFoldDB" id="A0A3B1DDB2"/>
<dbReference type="PANTHER" id="PTHR35889:SF3">
    <property type="entry name" value="F-BOX DOMAIN-CONTAINING PROTEIN"/>
    <property type="match status" value="1"/>
</dbReference>
<dbReference type="EMBL" id="UOGL01000425">
    <property type="protein sequence ID" value="VAX40319.1"/>
    <property type="molecule type" value="Genomic_DNA"/>
</dbReference>